<evidence type="ECO:0000259" key="8">
    <source>
        <dbReference type="Pfam" id="PF02770"/>
    </source>
</evidence>
<evidence type="ECO:0000313" key="11">
    <source>
        <dbReference type="Proteomes" id="UP001183777"/>
    </source>
</evidence>
<dbReference type="PANTHER" id="PTHR43884:SF12">
    <property type="entry name" value="ISOVALERYL-COA DEHYDROGENASE, MITOCHONDRIAL-RELATED"/>
    <property type="match status" value="1"/>
</dbReference>
<dbReference type="InterPro" id="IPR013786">
    <property type="entry name" value="AcylCoA_DH/ox_N"/>
</dbReference>
<evidence type="ECO:0000256" key="6">
    <source>
        <dbReference type="SAM" id="MobiDB-lite"/>
    </source>
</evidence>
<dbReference type="InterPro" id="IPR009100">
    <property type="entry name" value="AcylCoA_DH/oxidase_NM_dom_sf"/>
</dbReference>
<keyword evidence="3 5" id="KW-0285">Flavoprotein</keyword>
<dbReference type="Gene3D" id="1.20.140.10">
    <property type="entry name" value="Butyryl-CoA Dehydrogenase, subunit A, domain 3"/>
    <property type="match status" value="1"/>
</dbReference>
<organism evidence="10 11">
    <name type="scientific">Streptomyces salyersiae</name>
    <dbReference type="NCBI Taxonomy" id="3075530"/>
    <lineage>
        <taxon>Bacteria</taxon>
        <taxon>Bacillati</taxon>
        <taxon>Actinomycetota</taxon>
        <taxon>Actinomycetes</taxon>
        <taxon>Kitasatosporales</taxon>
        <taxon>Streptomycetaceae</taxon>
        <taxon>Streptomyces</taxon>
    </lineage>
</organism>
<dbReference type="GO" id="GO:0016491">
    <property type="term" value="F:oxidoreductase activity"/>
    <property type="evidence" value="ECO:0007669"/>
    <property type="project" value="UniProtKB-KW"/>
</dbReference>
<keyword evidence="4 5" id="KW-0274">FAD</keyword>
<comment type="similarity">
    <text evidence="2 5">Belongs to the acyl-CoA dehydrogenase family.</text>
</comment>
<dbReference type="CDD" id="cd00567">
    <property type="entry name" value="ACAD"/>
    <property type="match status" value="1"/>
</dbReference>
<dbReference type="InterPro" id="IPR009075">
    <property type="entry name" value="AcylCo_DH/oxidase_C"/>
</dbReference>
<proteinExistence type="inferred from homology"/>
<dbReference type="Pfam" id="PF02770">
    <property type="entry name" value="Acyl-CoA_dh_M"/>
    <property type="match status" value="1"/>
</dbReference>
<comment type="caution">
    <text evidence="10">The sequence shown here is derived from an EMBL/GenBank/DDBJ whole genome shotgun (WGS) entry which is preliminary data.</text>
</comment>
<gene>
    <name evidence="10" type="ORF">RM649_26580</name>
</gene>
<evidence type="ECO:0000256" key="4">
    <source>
        <dbReference type="ARBA" id="ARBA00022827"/>
    </source>
</evidence>
<dbReference type="EMBL" id="JAVREX010000013">
    <property type="protein sequence ID" value="MDT0431195.1"/>
    <property type="molecule type" value="Genomic_DNA"/>
</dbReference>
<feature type="region of interest" description="Disordered" evidence="6">
    <location>
        <begin position="1"/>
        <end position="22"/>
    </location>
</feature>
<evidence type="ECO:0000313" key="10">
    <source>
        <dbReference type="EMBL" id="MDT0431195.1"/>
    </source>
</evidence>
<dbReference type="EC" id="1.-.-.-" evidence="10"/>
<keyword evidence="5 10" id="KW-0560">Oxidoreductase</keyword>
<dbReference type="InterPro" id="IPR037069">
    <property type="entry name" value="AcylCoA_DH/ox_N_sf"/>
</dbReference>
<evidence type="ECO:0000256" key="3">
    <source>
        <dbReference type="ARBA" id="ARBA00022630"/>
    </source>
</evidence>
<accession>A0ABU2RQS5</accession>
<evidence type="ECO:0000256" key="5">
    <source>
        <dbReference type="RuleBase" id="RU362125"/>
    </source>
</evidence>
<dbReference type="Pfam" id="PF02771">
    <property type="entry name" value="Acyl-CoA_dh_N"/>
    <property type="match status" value="1"/>
</dbReference>
<evidence type="ECO:0000259" key="7">
    <source>
        <dbReference type="Pfam" id="PF00441"/>
    </source>
</evidence>
<sequence length="397" mass="42319">MTAPTMAHTGHVTRPHTGAPARTGLAHDDSFAAFARTHIARRADAAYEAEILDRLSWQRLADLGLWRIGVPEDLGGIGGTWADLAEHVADIARTGEDLGFVLSLIAHAGLVRALVEHGNDYHHRSVLPQLTNGAVGATALTEPHGGSDVARTRTLATRTPDGWSLTGKKDHITNAPVADRALILGRVPDLGRRDITLFLVNLHSPGVRRGPAEELLGLRSSPTGAIELRDVALPEPAVLGAPGEGLRTLYDIISFDRALYGLVIAAFLEPQLDKAVGFARQREAFGTPILDHQYVQGRVTDIRITIEIARATARAGIDALVAGDPEASLRCSVAKLVGSEGLVEAAQNLMRLHGHAGYMRGAQTRIVQDALGTLIAGGTSEMQRKNILNQMLASHPG</sequence>
<keyword evidence="11" id="KW-1185">Reference proteome</keyword>
<dbReference type="SUPFAM" id="SSF47203">
    <property type="entry name" value="Acyl-CoA dehydrogenase C-terminal domain-like"/>
    <property type="match status" value="1"/>
</dbReference>
<dbReference type="RefSeq" id="WP_311660345.1">
    <property type="nucleotide sequence ID" value="NZ_JAVREX010000013.1"/>
</dbReference>
<dbReference type="Pfam" id="PF00441">
    <property type="entry name" value="Acyl-CoA_dh_1"/>
    <property type="match status" value="1"/>
</dbReference>
<feature type="domain" description="Acyl-CoA dehydrogenase/oxidase C-terminal" evidence="7">
    <location>
        <begin position="243"/>
        <end position="391"/>
    </location>
</feature>
<dbReference type="Proteomes" id="UP001183777">
    <property type="component" value="Unassembled WGS sequence"/>
</dbReference>
<feature type="domain" description="Acyl-CoA dehydrogenase/oxidase N-terminal" evidence="9">
    <location>
        <begin position="29"/>
        <end position="133"/>
    </location>
</feature>
<evidence type="ECO:0000259" key="9">
    <source>
        <dbReference type="Pfam" id="PF02771"/>
    </source>
</evidence>
<dbReference type="InterPro" id="IPR046373">
    <property type="entry name" value="Acyl-CoA_Oxase/DH_mid-dom_sf"/>
</dbReference>
<protein>
    <submittedName>
        <fullName evidence="10">Acyl-CoA dehydrogenase family protein</fullName>
        <ecNumber evidence="10">1.-.-.-</ecNumber>
    </submittedName>
</protein>
<name>A0ABU2RQS5_9ACTN</name>
<dbReference type="Gene3D" id="2.40.110.10">
    <property type="entry name" value="Butyryl-CoA Dehydrogenase, subunit A, domain 2"/>
    <property type="match status" value="1"/>
</dbReference>
<dbReference type="Gene3D" id="1.10.540.10">
    <property type="entry name" value="Acyl-CoA dehydrogenase/oxidase, N-terminal domain"/>
    <property type="match status" value="1"/>
</dbReference>
<dbReference type="InterPro" id="IPR036250">
    <property type="entry name" value="AcylCo_DH-like_C"/>
</dbReference>
<dbReference type="InterPro" id="IPR006091">
    <property type="entry name" value="Acyl-CoA_Oxase/DH_mid-dom"/>
</dbReference>
<comment type="cofactor">
    <cofactor evidence="1 5">
        <name>FAD</name>
        <dbReference type="ChEBI" id="CHEBI:57692"/>
    </cofactor>
</comment>
<dbReference type="SUPFAM" id="SSF56645">
    <property type="entry name" value="Acyl-CoA dehydrogenase NM domain-like"/>
    <property type="match status" value="1"/>
</dbReference>
<reference evidence="11" key="1">
    <citation type="submission" date="2023-07" db="EMBL/GenBank/DDBJ databases">
        <title>30 novel species of actinomycetes from the DSMZ collection.</title>
        <authorList>
            <person name="Nouioui I."/>
        </authorList>
    </citation>
    <scope>NUCLEOTIDE SEQUENCE [LARGE SCALE GENOMIC DNA]</scope>
    <source>
        <strain evidence="11">DSM 41770</strain>
    </source>
</reference>
<evidence type="ECO:0000256" key="2">
    <source>
        <dbReference type="ARBA" id="ARBA00009347"/>
    </source>
</evidence>
<evidence type="ECO:0000256" key="1">
    <source>
        <dbReference type="ARBA" id="ARBA00001974"/>
    </source>
</evidence>
<feature type="domain" description="Acyl-CoA oxidase/dehydrogenase middle" evidence="8">
    <location>
        <begin position="137"/>
        <end position="231"/>
    </location>
</feature>
<dbReference type="PANTHER" id="PTHR43884">
    <property type="entry name" value="ACYL-COA DEHYDROGENASE"/>
    <property type="match status" value="1"/>
</dbReference>